<dbReference type="Gene3D" id="3.30.230.10">
    <property type="match status" value="1"/>
</dbReference>
<evidence type="ECO:0000256" key="4">
    <source>
        <dbReference type="ARBA" id="ARBA00023204"/>
    </source>
</evidence>
<accession>A0A2S8FR83</accession>
<evidence type="ECO:0000256" key="2">
    <source>
        <dbReference type="ARBA" id="ARBA00021975"/>
    </source>
</evidence>
<feature type="compositionally biased region" description="Basic and acidic residues" evidence="6">
    <location>
        <begin position="375"/>
        <end position="393"/>
    </location>
</feature>
<proteinExistence type="inferred from homology"/>
<dbReference type="EMBL" id="PUHY01000010">
    <property type="protein sequence ID" value="PQO34682.1"/>
    <property type="molecule type" value="Genomic_DNA"/>
</dbReference>
<dbReference type="InterPro" id="IPR002099">
    <property type="entry name" value="MutL/Mlh/PMS"/>
</dbReference>
<dbReference type="InterPro" id="IPR020667">
    <property type="entry name" value="DNA_mismatch_repair_MutL"/>
</dbReference>
<dbReference type="InterPro" id="IPR036890">
    <property type="entry name" value="HATPase_C_sf"/>
</dbReference>
<dbReference type="InterPro" id="IPR014721">
    <property type="entry name" value="Ribsml_uS5_D2-typ_fold_subgr"/>
</dbReference>
<dbReference type="PROSITE" id="PS00058">
    <property type="entry name" value="DNA_MISMATCH_REPAIR_1"/>
    <property type="match status" value="1"/>
</dbReference>
<evidence type="ECO:0000313" key="9">
    <source>
        <dbReference type="EMBL" id="PQO34682.1"/>
    </source>
</evidence>
<dbReference type="SMART" id="SM01340">
    <property type="entry name" value="DNA_mis_repair"/>
    <property type="match status" value="1"/>
</dbReference>
<dbReference type="GO" id="GO:0030983">
    <property type="term" value="F:mismatched DNA binding"/>
    <property type="evidence" value="ECO:0007669"/>
    <property type="project" value="InterPro"/>
</dbReference>
<dbReference type="InterPro" id="IPR037198">
    <property type="entry name" value="MutL_C_sf"/>
</dbReference>
<reference evidence="9 10" key="1">
    <citation type="submission" date="2018-02" db="EMBL/GenBank/DDBJ databases">
        <title>Comparative genomes isolates from brazilian mangrove.</title>
        <authorList>
            <person name="Araujo J.E."/>
            <person name="Taketani R.G."/>
            <person name="Silva M.C.P."/>
            <person name="Loureco M.V."/>
            <person name="Andreote F.D."/>
        </authorList>
    </citation>
    <scope>NUCLEOTIDE SEQUENCE [LARGE SCALE GENOMIC DNA]</scope>
    <source>
        <strain evidence="9 10">Hex-1 MGV</strain>
    </source>
</reference>
<evidence type="ECO:0000313" key="10">
    <source>
        <dbReference type="Proteomes" id="UP000238322"/>
    </source>
</evidence>
<evidence type="ECO:0000256" key="3">
    <source>
        <dbReference type="ARBA" id="ARBA00022763"/>
    </source>
</evidence>
<feature type="compositionally biased region" description="Polar residues" evidence="6">
    <location>
        <begin position="394"/>
        <end position="403"/>
    </location>
</feature>
<keyword evidence="4 5" id="KW-0234">DNA repair</keyword>
<evidence type="ECO:0000259" key="7">
    <source>
        <dbReference type="SMART" id="SM00853"/>
    </source>
</evidence>
<dbReference type="Pfam" id="PF13589">
    <property type="entry name" value="HATPase_c_3"/>
    <property type="match status" value="1"/>
</dbReference>
<dbReference type="InterPro" id="IPR013507">
    <property type="entry name" value="DNA_mismatch_S5_2-like"/>
</dbReference>
<dbReference type="SUPFAM" id="SSF54211">
    <property type="entry name" value="Ribosomal protein S5 domain 2-like"/>
    <property type="match status" value="1"/>
</dbReference>
<dbReference type="InterPro" id="IPR020568">
    <property type="entry name" value="Ribosomal_Su5_D2-typ_SF"/>
</dbReference>
<feature type="domain" description="DNA mismatch repair protein S5" evidence="8">
    <location>
        <begin position="209"/>
        <end position="327"/>
    </location>
</feature>
<sequence>MPKIQQLSPSVVNKIAAGEVIERPASAVKELMENSLDAGSTRVDVTVEHGGTELIRIADNGCGIAPEDMPLTIASHATSKIRSAEELFHVRTLGFRGEALASISEVSQFLLRSRPHDADCGNEMLVHGGNVQEAQPCGCPPGTIIEIRNLFFNTPVRKKFLKTTQTEFGHISEAFTRIALAHPEVHFTLKHGSRLVHDLPPSADLRERIRVFFGAEIADQLIDVESSNDQVTLRGYVGNPRFSRSNNRMQYLFLNGRYIKDRALQHALGEAYRGLLLHGRYPITFLRMQMPPEMVDVNVHPTKLEVRFQDSGRIYSQLLGTLRQKFLATDLTSTYRPAEDGDGNSSGGDPQSTDALREELVAWAKGAVPGSSAEAESRQNRQTDFDLDFRSDQRSPLQLNPINRSAVGAGSLPLPPIPSGLPRGTSQGQPLPEDQQPPSLSEEDSAEPYSPQASSTGTLHRAIQLHNRYLITETDEGMVVIDQHALHERILYEELREKALARRLEVQRLLVPETLNLSAQEFAAVDAASETLAQIGIEVEAFGGDTILIRSYPAILGRRKPAEILREIVDQLLTEGKNLEKRDLLDELLHMMSCKAAIKAGDRLSREEIDALLDLRHLCQDAHHCPHGRPTSLVFTKEELDRRFQRT</sequence>
<dbReference type="GO" id="GO:0140664">
    <property type="term" value="F:ATP-dependent DNA damage sensor activity"/>
    <property type="evidence" value="ECO:0007669"/>
    <property type="project" value="InterPro"/>
</dbReference>
<dbReference type="Gene3D" id="3.30.1370.100">
    <property type="entry name" value="MutL, C-terminal domain, regulatory subdomain"/>
    <property type="match status" value="1"/>
</dbReference>
<dbReference type="Pfam" id="PF08676">
    <property type="entry name" value="MutL_C"/>
    <property type="match status" value="1"/>
</dbReference>
<comment type="similarity">
    <text evidence="1 5">Belongs to the DNA mismatch repair MutL/HexB family.</text>
</comment>
<dbReference type="GO" id="GO:0006298">
    <property type="term" value="P:mismatch repair"/>
    <property type="evidence" value="ECO:0007669"/>
    <property type="project" value="UniProtKB-UniRule"/>
</dbReference>
<dbReference type="Proteomes" id="UP000238322">
    <property type="component" value="Unassembled WGS sequence"/>
</dbReference>
<dbReference type="OrthoDB" id="9763467at2"/>
<dbReference type="InterPro" id="IPR038973">
    <property type="entry name" value="MutL/Mlh/Pms-like"/>
</dbReference>
<gene>
    <name evidence="5" type="primary">mutL</name>
    <name evidence="9" type="ORF">C5Y83_14345</name>
</gene>
<dbReference type="Gene3D" id="3.30.565.10">
    <property type="entry name" value="Histidine kinase-like ATPase, C-terminal domain"/>
    <property type="match status" value="1"/>
</dbReference>
<dbReference type="InterPro" id="IPR042120">
    <property type="entry name" value="MutL_C_dimsub"/>
</dbReference>
<evidence type="ECO:0000256" key="5">
    <source>
        <dbReference type="HAMAP-Rule" id="MF_00149"/>
    </source>
</evidence>
<dbReference type="PANTHER" id="PTHR10073:SF12">
    <property type="entry name" value="DNA MISMATCH REPAIR PROTEIN MLH1"/>
    <property type="match status" value="1"/>
</dbReference>
<name>A0A2S8FR83_9BACT</name>
<organism evidence="9 10">
    <name type="scientific">Blastopirellula marina</name>
    <dbReference type="NCBI Taxonomy" id="124"/>
    <lineage>
        <taxon>Bacteria</taxon>
        <taxon>Pseudomonadati</taxon>
        <taxon>Planctomycetota</taxon>
        <taxon>Planctomycetia</taxon>
        <taxon>Pirellulales</taxon>
        <taxon>Pirellulaceae</taxon>
        <taxon>Blastopirellula</taxon>
    </lineage>
</organism>
<dbReference type="SUPFAM" id="SSF118116">
    <property type="entry name" value="DNA mismatch repair protein MutL"/>
    <property type="match status" value="1"/>
</dbReference>
<dbReference type="HAMAP" id="MF_00149">
    <property type="entry name" value="DNA_mis_repair"/>
    <property type="match status" value="1"/>
</dbReference>
<dbReference type="GO" id="GO:0016887">
    <property type="term" value="F:ATP hydrolysis activity"/>
    <property type="evidence" value="ECO:0007669"/>
    <property type="project" value="InterPro"/>
</dbReference>
<dbReference type="PANTHER" id="PTHR10073">
    <property type="entry name" value="DNA MISMATCH REPAIR PROTEIN MLH, PMS, MUTL"/>
    <property type="match status" value="1"/>
</dbReference>
<protein>
    <recommendedName>
        <fullName evidence="2 5">DNA mismatch repair protein MutL</fullName>
    </recommendedName>
</protein>
<dbReference type="Gene3D" id="3.30.1540.20">
    <property type="entry name" value="MutL, C-terminal domain, dimerisation subdomain"/>
    <property type="match status" value="1"/>
</dbReference>
<dbReference type="Pfam" id="PF01119">
    <property type="entry name" value="DNA_mis_repair"/>
    <property type="match status" value="1"/>
</dbReference>
<dbReference type="SUPFAM" id="SSF55874">
    <property type="entry name" value="ATPase domain of HSP90 chaperone/DNA topoisomerase II/histidine kinase"/>
    <property type="match status" value="1"/>
</dbReference>
<dbReference type="RefSeq" id="WP_105330412.1">
    <property type="nucleotide sequence ID" value="NZ_PUHY01000010.1"/>
</dbReference>
<feature type="region of interest" description="Disordered" evidence="6">
    <location>
        <begin position="367"/>
        <end position="458"/>
    </location>
</feature>
<dbReference type="CDD" id="cd00782">
    <property type="entry name" value="MutL_Trans"/>
    <property type="match status" value="1"/>
</dbReference>
<dbReference type="CDD" id="cd16926">
    <property type="entry name" value="HATPase_MutL-MLH-PMS-like"/>
    <property type="match status" value="1"/>
</dbReference>
<dbReference type="FunFam" id="3.30.565.10:FF:000003">
    <property type="entry name" value="DNA mismatch repair endonuclease MutL"/>
    <property type="match status" value="1"/>
</dbReference>
<dbReference type="GO" id="GO:0005524">
    <property type="term" value="F:ATP binding"/>
    <property type="evidence" value="ECO:0007669"/>
    <property type="project" value="InterPro"/>
</dbReference>
<dbReference type="GO" id="GO:0032300">
    <property type="term" value="C:mismatch repair complex"/>
    <property type="evidence" value="ECO:0007669"/>
    <property type="project" value="InterPro"/>
</dbReference>
<dbReference type="AlphaFoldDB" id="A0A2S8FR83"/>
<dbReference type="InterPro" id="IPR014762">
    <property type="entry name" value="DNA_mismatch_repair_CS"/>
</dbReference>
<evidence type="ECO:0000256" key="6">
    <source>
        <dbReference type="SAM" id="MobiDB-lite"/>
    </source>
</evidence>
<comment type="function">
    <text evidence="5">This protein is involved in the repair of mismatches in DNA. It is required for dam-dependent methyl-directed DNA mismatch repair. May act as a 'molecular matchmaker', a protein that promotes the formation of a stable complex between two or more DNA-binding proteins in an ATP-dependent manner without itself being part of a final effector complex.</text>
</comment>
<dbReference type="SMART" id="SM00853">
    <property type="entry name" value="MutL_C"/>
    <property type="match status" value="1"/>
</dbReference>
<keyword evidence="3 5" id="KW-0227">DNA damage</keyword>
<dbReference type="NCBIfam" id="TIGR00585">
    <property type="entry name" value="mutl"/>
    <property type="match status" value="1"/>
</dbReference>
<dbReference type="InterPro" id="IPR042121">
    <property type="entry name" value="MutL_C_regsub"/>
</dbReference>
<dbReference type="InterPro" id="IPR014790">
    <property type="entry name" value="MutL_C"/>
</dbReference>
<evidence type="ECO:0000259" key="8">
    <source>
        <dbReference type="SMART" id="SM01340"/>
    </source>
</evidence>
<comment type="caution">
    <text evidence="9">The sequence shown here is derived from an EMBL/GenBank/DDBJ whole genome shotgun (WGS) entry which is preliminary data.</text>
</comment>
<evidence type="ECO:0000256" key="1">
    <source>
        <dbReference type="ARBA" id="ARBA00006082"/>
    </source>
</evidence>
<feature type="region of interest" description="Disordered" evidence="6">
    <location>
        <begin position="334"/>
        <end position="353"/>
    </location>
</feature>
<feature type="domain" description="MutL C-terminal dimerisation" evidence="7">
    <location>
        <begin position="462"/>
        <end position="604"/>
    </location>
</feature>